<accession>A0A1B9NZI7</accession>
<sequence>MMFLSSTRPSRSQGSALILTVFILVVVAFLALMMMKNQLKVSTHTVTAVMGTRTNMAAQSAIQMDISAFYMSNAGSCFTAQKAPVTYNFKGDGLSQCRATVTCSTNGTLDSGVVVHQLESTAQCKFGSTTLQRIIEVGIRDAN</sequence>
<organism evidence="2 3">
    <name type="scientific">Aliivibrio logei</name>
    <name type="common">Vibrio logei</name>
    <dbReference type="NCBI Taxonomy" id="688"/>
    <lineage>
        <taxon>Bacteria</taxon>
        <taxon>Pseudomonadati</taxon>
        <taxon>Pseudomonadota</taxon>
        <taxon>Gammaproteobacteria</taxon>
        <taxon>Vibrionales</taxon>
        <taxon>Vibrionaceae</taxon>
        <taxon>Aliivibrio</taxon>
    </lineage>
</organism>
<dbReference type="STRING" id="688.A6E04_12475"/>
<keyword evidence="1" id="KW-1133">Transmembrane helix</keyword>
<dbReference type="OrthoDB" id="5897307at2"/>
<evidence type="ECO:0000313" key="3">
    <source>
        <dbReference type="Proteomes" id="UP000093523"/>
    </source>
</evidence>
<evidence type="ECO:0000256" key="1">
    <source>
        <dbReference type="SAM" id="Phobius"/>
    </source>
</evidence>
<gene>
    <name evidence="2" type="ORF">A6E04_12475</name>
</gene>
<protein>
    <submittedName>
        <fullName evidence="2">MSHA biogenesis protein MshP</fullName>
    </submittedName>
</protein>
<dbReference type="EMBL" id="MAJU01000009">
    <property type="protein sequence ID" value="OCH21352.1"/>
    <property type="molecule type" value="Genomic_DNA"/>
</dbReference>
<name>A0A1B9NZI7_ALILO</name>
<keyword evidence="1" id="KW-0472">Membrane</keyword>
<comment type="caution">
    <text evidence="2">The sequence shown here is derived from an EMBL/GenBank/DDBJ whole genome shotgun (WGS) entry which is preliminary data.</text>
</comment>
<dbReference type="Proteomes" id="UP000093523">
    <property type="component" value="Unassembled WGS sequence"/>
</dbReference>
<dbReference type="RefSeq" id="WP_065611189.1">
    <property type="nucleotide sequence ID" value="NZ_CAWMPN010000009.1"/>
</dbReference>
<feature type="transmembrane region" description="Helical" evidence="1">
    <location>
        <begin position="12"/>
        <end position="32"/>
    </location>
</feature>
<dbReference type="AlphaFoldDB" id="A0A1B9NZI7"/>
<proteinExistence type="predicted"/>
<reference evidence="2 3" key="1">
    <citation type="submission" date="2016-06" db="EMBL/GenBank/DDBJ databases">
        <authorList>
            <person name="Kjaerup R.B."/>
            <person name="Dalgaard T.S."/>
            <person name="Juul-Madsen H.R."/>
        </authorList>
    </citation>
    <scope>NUCLEOTIDE SEQUENCE [LARGE SCALE GENOMIC DNA]</scope>
    <source>
        <strain evidence="2 3">1S159</strain>
    </source>
</reference>
<evidence type="ECO:0000313" key="2">
    <source>
        <dbReference type="EMBL" id="OCH21352.1"/>
    </source>
</evidence>
<keyword evidence="1" id="KW-0812">Transmembrane</keyword>